<dbReference type="Proteomes" id="UP000191200">
    <property type="component" value="Chromosome"/>
</dbReference>
<feature type="transmembrane region" description="Helical" evidence="7">
    <location>
        <begin position="36"/>
        <end position="52"/>
    </location>
</feature>
<dbReference type="AlphaFoldDB" id="A0A1J0A7Y0"/>
<dbReference type="RefSeq" id="WP_071457646.1">
    <property type="nucleotide sequence ID" value="NZ_CP017267.1"/>
</dbReference>
<keyword evidence="5 7" id="KW-1133">Transmembrane helix</keyword>
<feature type="domain" description="MgtC/SapB/SrpB/YhiD N-terminal" evidence="8">
    <location>
        <begin position="13"/>
        <end position="148"/>
    </location>
</feature>
<dbReference type="PANTHER" id="PTHR33778:SF1">
    <property type="entry name" value="MAGNESIUM TRANSPORTER YHID-RELATED"/>
    <property type="match status" value="1"/>
</dbReference>
<evidence type="ECO:0000259" key="8">
    <source>
        <dbReference type="Pfam" id="PF02308"/>
    </source>
</evidence>
<evidence type="ECO:0000256" key="5">
    <source>
        <dbReference type="ARBA" id="ARBA00022989"/>
    </source>
</evidence>
<keyword evidence="3" id="KW-1003">Cell membrane</keyword>
<feature type="transmembrane region" description="Helical" evidence="7">
    <location>
        <begin position="81"/>
        <end position="100"/>
    </location>
</feature>
<dbReference type="InterPro" id="IPR003416">
    <property type="entry name" value="MgtC/SapB/SrpB/YhiD_fam"/>
</dbReference>
<evidence type="ECO:0000256" key="2">
    <source>
        <dbReference type="ARBA" id="ARBA00009298"/>
    </source>
</evidence>
<evidence type="ECO:0000256" key="4">
    <source>
        <dbReference type="ARBA" id="ARBA00022692"/>
    </source>
</evidence>
<comment type="subcellular location">
    <subcellularLocation>
        <location evidence="1">Cell membrane</location>
        <topology evidence="1">Multi-pass membrane protein</topology>
    </subcellularLocation>
</comment>
<evidence type="ECO:0000256" key="6">
    <source>
        <dbReference type="ARBA" id="ARBA00023136"/>
    </source>
</evidence>
<dbReference type="STRING" id="519472.BHY08_09585"/>
<dbReference type="PRINTS" id="PR01837">
    <property type="entry name" value="MGTCSAPBPROT"/>
</dbReference>
<keyword evidence="10" id="KW-1185">Reference proteome</keyword>
<reference evidence="9 10" key="1">
    <citation type="submission" date="2016-09" db="EMBL/GenBank/DDBJ databases">
        <title>Vagococcus teuberi sp. nov., isolated from the Malian artisanal sour milk fene.</title>
        <authorList>
            <person name="Wullschleger S."/>
            <person name="Seifert C."/>
            <person name="Baumgartner S."/>
            <person name="Lacroix C."/>
            <person name="Bonfoh B."/>
            <person name="Stevens M.J."/>
            <person name="Meile L."/>
        </authorList>
    </citation>
    <scope>NUCLEOTIDE SEQUENCE [LARGE SCALE GENOMIC DNA]</scope>
    <source>
        <strain evidence="9 10">DSM 21459</strain>
    </source>
</reference>
<keyword evidence="6 7" id="KW-0472">Membrane</keyword>
<dbReference type="OrthoDB" id="9811198at2"/>
<protein>
    <submittedName>
        <fullName evidence="9">Magnesium transporter MgtC</fullName>
    </submittedName>
</protein>
<feature type="transmembrane region" description="Helical" evidence="7">
    <location>
        <begin position="112"/>
        <end position="145"/>
    </location>
</feature>
<evidence type="ECO:0000313" key="10">
    <source>
        <dbReference type="Proteomes" id="UP000191200"/>
    </source>
</evidence>
<dbReference type="EMBL" id="CP017267">
    <property type="protein sequence ID" value="APB32037.1"/>
    <property type="molecule type" value="Genomic_DNA"/>
</dbReference>
<sequence>MTLLALFQTVLRLGLSIVMGGTIGYEREQKNRPAGMKTHILVCLGATIIALIQQEIAQEAIRLVRSNPDIAHIVKFDQSRLIAQVVSGIGFLGAGTIIVTRQRITGLTTAASLWSCAAIGIGLGMGFYLVTILGFLSIMFSLSLVKRIITVSKVNNLEIQYVHRKETKDFINHYFDAHHIEIDDVTFEVQIIDGEKYYKNVYTIDLPKSLTYADVIEELSMYTNVREIRLVAISD</sequence>
<comment type="similarity">
    <text evidence="2">Belongs to the MgtC/SapB family.</text>
</comment>
<evidence type="ECO:0000256" key="1">
    <source>
        <dbReference type="ARBA" id="ARBA00004651"/>
    </source>
</evidence>
<keyword evidence="4 7" id="KW-0812">Transmembrane</keyword>
<evidence type="ECO:0000256" key="7">
    <source>
        <dbReference type="SAM" id="Phobius"/>
    </source>
</evidence>
<dbReference type="Pfam" id="PF02308">
    <property type="entry name" value="MgtC"/>
    <property type="match status" value="1"/>
</dbReference>
<proteinExistence type="inferred from homology"/>
<dbReference type="InterPro" id="IPR049177">
    <property type="entry name" value="MgtC_SapB_SrpB_YhiD_N"/>
</dbReference>
<name>A0A1J0A7Y0_9ENTE</name>
<dbReference type="GO" id="GO:0005886">
    <property type="term" value="C:plasma membrane"/>
    <property type="evidence" value="ECO:0007669"/>
    <property type="project" value="UniProtKB-SubCell"/>
</dbReference>
<accession>A0A1J0A7Y0</accession>
<evidence type="ECO:0000313" key="9">
    <source>
        <dbReference type="EMBL" id="APB32037.1"/>
    </source>
</evidence>
<dbReference type="KEGG" id="vte:BHY08_09585"/>
<organism evidence="9 10">
    <name type="scientific">Vagococcus teuberi</name>
    <dbReference type="NCBI Taxonomy" id="519472"/>
    <lineage>
        <taxon>Bacteria</taxon>
        <taxon>Bacillati</taxon>
        <taxon>Bacillota</taxon>
        <taxon>Bacilli</taxon>
        <taxon>Lactobacillales</taxon>
        <taxon>Enterococcaceae</taxon>
        <taxon>Vagococcus</taxon>
    </lineage>
</organism>
<evidence type="ECO:0000256" key="3">
    <source>
        <dbReference type="ARBA" id="ARBA00022475"/>
    </source>
</evidence>
<dbReference type="PANTHER" id="PTHR33778">
    <property type="entry name" value="PROTEIN MGTC"/>
    <property type="match status" value="1"/>
</dbReference>
<gene>
    <name evidence="9" type="ORF">BHY08_09585</name>
</gene>